<comment type="caution">
    <text evidence="1">The sequence shown here is derived from an EMBL/GenBank/DDBJ whole genome shotgun (WGS) entry which is preliminary data.</text>
</comment>
<proteinExistence type="predicted"/>
<name>K2R3D1_METFP</name>
<dbReference type="SUPFAM" id="SSF48371">
    <property type="entry name" value="ARM repeat"/>
    <property type="match status" value="1"/>
</dbReference>
<dbReference type="InterPro" id="IPR011989">
    <property type="entry name" value="ARM-like"/>
</dbReference>
<gene>
    <name evidence="1" type="ORF">A994_06645</name>
</gene>
<dbReference type="OrthoDB" id="70839at2157"/>
<dbReference type="PATRIC" id="fig|1204725.3.peg.1333"/>
<evidence type="ECO:0000313" key="1">
    <source>
        <dbReference type="EMBL" id="EKF85737.1"/>
    </source>
</evidence>
<dbReference type="Proteomes" id="UP000007360">
    <property type="component" value="Unassembled WGS sequence"/>
</dbReference>
<dbReference type="RefSeq" id="WP_004030619.1">
    <property type="nucleotide sequence ID" value="NZ_AMPO01000005.1"/>
</dbReference>
<keyword evidence="2" id="KW-1185">Reference proteome</keyword>
<organism evidence="1 2">
    <name type="scientific">Methanobacterium formicicum (strain DSM 3637 / PP1)</name>
    <dbReference type="NCBI Taxonomy" id="1204725"/>
    <lineage>
        <taxon>Archaea</taxon>
        <taxon>Methanobacteriati</taxon>
        <taxon>Methanobacteriota</taxon>
        <taxon>Methanomada group</taxon>
        <taxon>Methanobacteria</taxon>
        <taxon>Methanobacteriales</taxon>
        <taxon>Methanobacteriaceae</taxon>
        <taxon>Methanobacterium</taxon>
    </lineage>
</organism>
<dbReference type="EMBL" id="AMPO01000005">
    <property type="protein sequence ID" value="EKF85737.1"/>
    <property type="molecule type" value="Genomic_DNA"/>
</dbReference>
<sequence>MKYYDLTKEERQSFVIKMENELMQDLESNKNSHILQYSSNEDVYIRKNVSNILGKIYREQSLFKEEITQVAVQLLENGDEKVRQTAVYILGEIGKQDADPVFDYLEIALEDPQHRVKNAVMSSLKVMGQKNPQPTLNFAKVFIHHPQPEVRKKVIHGIELRGRTHPEDVLPLLEELQDETNPAVRKMLIHVLGQISYKKGCLEKVTSALKTWKNRELVEDTIPYLLEVHENYPFSALNPEEAKEYLKTNFSEFNIQL</sequence>
<dbReference type="AlphaFoldDB" id="K2R3D1"/>
<dbReference type="Pfam" id="PF13646">
    <property type="entry name" value="HEAT_2"/>
    <property type="match status" value="2"/>
</dbReference>
<dbReference type="Gene3D" id="1.25.10.10">
    <property type="entry name" value="Leucine-rich Repeat Variant"/>
    <property type="match status" value="1"/>
</dbReference>
<evidence type="ECO:0000313" key="2">
    <source>
        <dbReference type="Proteomes" id="UP000007360"/>
    </source>
</evidence>
<protein>
    <submittedName>
        <fullName evidence="1">HEAT domain containing protein</fullName>
    </submittedName>
</protein>
<dbReference type="InterPro" id="IPR016024">
    <property type="entry name" value="ARM-type_fold"/>
</dbReference>
<reference evidence="1 2" key="1">
    <citation type="journal article" date="2012" name="J. Bacteriol.">
        <title>Draft genome sequence of Methanobacterium formicicum DSM 3637, an archaebacterium isolated from the methane producer amoeba Pelomyxa palustris.</title>
        <authorList>
            <person name="Gutierrez G."/>
        </authorList>
    </citation>
    <scope>NUCLEOTIDE SEQUENCE [LARGE SCALE GENOMIC DNA]</scope>
    <source>
        <strain evidence="2">DSM 3637 / PP1</strain>
    </source>
</reference>
<accession>K2R3D1</accession>